<dbReference type="EMBL" id="OU899035">
    <property type="protein sequence ID" value="CAH1721920.1"/>
    <property type="molecule type" value="Genomic_DNA"/>
</dbReference>
<name>A0A9P0IWS9_APHGO</name>
<evidence type="ECO:0000313" key="2">
    <source>
        <dbReference type="EMBL" id="CAH1721920.1"/>
    </source>
</evidence>
<feature type="compositionally biased region" description="Basic and acidic residues" evidence="1">
    <location>
        <begin position="90"/>
        <end position="104"/>
    </location>
</feature>
<reference evidence="2" key="1">
    <citation type="submission" date="2022-02" db="EMBL/GenBank/DDBJ databases">
        <authorList>
            <person name="King R."/>
        </authorList>
    </citation>
    <scope>NUCLEOTIDE SEQUENCE</scope>
</reference>
<feature type="region of interest" description="Disordered" evidence="1">
    <location>
        <begin position="79"/>
        <end position="104"/>
    </location>
</feature>
<keyword evidence="3" id="KW-1185">Reference proteome</keyword>
<dbReference type="Proteomes" id="UP001154329">
    <property type="component" value="Chromosome 2"/>
</dbReference>
<gene>
    <name evidence="2" type="ORF">APHIGO_LOCUS4586</name>
</gene>
<dbReference type="AlphaFoldDB" id="A0A9P0IWS9"/>
<evidence type="ECO:0000256" key="1">
    <source>
        <dbReference type="SAM" id="MobiDB-lite"/>
    </source>
</evidence>
<proteinExistence type="predicted"/>
<accession>A0A9P0IWS9</accession>
<evidence type="ECO:0000313" key="3">
    <source>
        <dbReference type="Proteomes" id="UP001154329"/>
    </source>
</evidence>
<protein>
    <submittedName>
        <fullName evidence="2">Uncharacterized protein</fullName>
    </submittedName>
</protein>
<reference evidence="2" key="2">
    <citation type="submission" date="2022-10" db="EMBL/GenBank/DDBJ databases">
        <authorList>
            <consortium name="ENA_rothamsted_submissions"/>
            <consortium name="culmorum"/>
            <person name="King R."/>
        </authorList>
    </citation>
    <scope>NUCLEOTIDE SEQUENCE</scope>
</reference>
<organism evidence="2 3">
    <name type="scientific">Aphis gossypii</name>
    <name type="common">Cotton aphid</name>
    <dbReference type="NCBI Taxonomy" id="80765"/>
    <lineage>
        <taxon>Eukaryota</taxon>
        <taxon>Metazoa</taxon>
        <taxon>Ecdysozoa</taxon>
        <taxon>Arthropoda</taxon>
        <taxon>Hexapoda</taxon>
        <taxon>Insecta</taxon>
        <taxon>Pterygota</taxon>
        <taxon>Neoptera</taxon>
        <taxon>Paraneoptera</taxon>
        <taxon>Hemiptera</taxon>
        <taxon>Sternorrhyncha</taxon>
        <taxon>Aphidomorpha</taxon>
        <taxon>Aphidoidea</taxon>
        <taxon>Aphididae</taxon>
        <taxon>Aphidini</taxon>
        <taxon>Aphis</taxon>
        <taxon>Aphis</taxon>
    </lineage>
</organism>
<sequence>MPNITASSTTGDDTAAILQAPTAVEVQQVSAEPLAYRPKPIKLANSAGPQTRNYIALENAAVMVPPAVAADVEIRSPSVSSDRQVFAGPNHDRSSGSDAKGRDFASRPPKKLWCSMPNIAIHYTDKVFYETTEIECIAPMMLVSRDSLTGSSTTETEPAEVSPVKIKRRSSLWKRAKKIVRRVFCCAAVI</sequence>